<accession>A0ACB8FV70</accession>
<comment type="caution">
    <text evidence="1">The sequence shown here is derived from an EMBL/GenBank/DDBJ whole genome shotgun (WGS) entry which is preliminary data.</text>
</comment>
<evidence type="ECO:0000313" key="2">
    <source>
        <dbReference type="Proteomes" id="UP000827872"/>
    </source>
</evidence>
<protein>
    <submittedName>
        <fullName evidence="1">Dynein heavy chain 11, axonemal</fullName>
    </submittedName>
</protein>
<dbReference type="Proteomes" id="UP000827872">
    <property type="component" value="Linkage Group LG11"/>
</dbReference>
<keyword evidence="2" id="KW-1185">Reference proteome</keyword>
<reference evidence="1" key="1">
    <citation type="submission" date="2021-08" db="EMBL/GenBank/DDBJ databases">
        <title>The first chromosome-level gecko genome reveals the dynamic sex chromosomes of Neotropical dwarf geckos (Sphaerodactylidae: Sphaerodactylus).</title>
        <authorList>
            <person name="Pinto B.J."/>
            <person name="Keating S.E."/>
            <person name="Gamble T."/>
        </authorList>
    </citation>
    <scope>NUCLEOTIDE SEQUENCE</scope>
    <source>
        <strain evidence="1">TG3544</strain>
    </source>
</reference>
<name>A0ACB8FV70_9SAUR</name>
<dbReference type="EMBL" id="CM037624">
    <property type="protein sequence ID" value="KAH8010926.1"/>
    <property type="molecule type" value="Genomic_DNA"/>
</dbReference>
<evidence type="ECO:0000313" key="1">
    <source>
        <dbReference type="EMBL" id="KAH8010926.1"/>
    </source>
</evidence>
<gene>
    <name evidence="1" type="primary">DNAH11_4</name>
    <name evidence="1" type="ORF">K3G42_015970</name>
</gene>
<proteinExistence type="predicted"/>
<sequence length="306" mass="34583">MAYAHTSVNEISAKFRQNEKRYNYTTPKSFLEQIMLYKNLLEKNVQKISQHKEHLVNGIQKLKSTSSQVEDLKYKLASQEAELLLRNQDAEALISKIGLQTEKVSKEKAIADAEEQKVVTIQEEVSCKQKECEVDLMKAEPALVAATAALNTLNKTNLLELRAFPNPPTAVTNVLASVMVLLANKAKIPKDRSWKAARLFMGKTDEFLQALINYDKEHIPDNCLKAVKEHYLKDKEFSPNLVRMKSFAAAGLCAWVINIIKYYEVYCDVEPKRQALSQANVELALATEKLEAIREKLSVSSTLLHS</sequence>
<organism evidence="1 2">
    <name type="scientific">Sphaerodactylus townsendi</name>
    <dbReference type="NCBI Taxonomy" id="933632"/>
    <lineage>
        <taxon>Eukaryota</taxon>
        <taxon>Metazoa</taxon>
        <taxon>Chordata</taxon>
        <taxon>Craniata</taxon>
        <taxon>Vertebrata</taxon>
        <taxon>Euteleostomi</taxon>
        <taxon>Lepidosauria</taxon>
        <taxon>Squamata</taxon>
        <taxon>Bifurcata</taxon>
        <taxon>Gekkota</taxon>
        <taxon>Sphaerodactylidae</taxon>
        <taxon>Sphaerodactylus</taxon>
    </lineage>
</organism>